<feature type="domain" description="RanBP2-type" evidence="11">
    <location>
        <begin position="80"/>
        <end position="109"/>
    </location>
</feature>
<dbReference type="InterPro" id="IPR012677">
    <property type="entry name" value="Nucleotide-bd_a/b_plait_sf"/>
</dbReference>
<dbReference type="InterPro" id="IPR000504">
    <property type="entry name" value="RRM_dom"/>
</dbReference>
<dbReference type="AlphaFoldDB" id="A0AAV4X9D0"/>
<dbReference type="Proteomes" id="UP001054945">
    <property type="component" value="Unassembled WGS sequence"/>
</dbReference>
<dbReference type="InterPro" id="IPR036443">
    <property type="entry name" value="Znf_RanBP2_sf"/>
</dbReference>
<dbReference type="EMBL" id="BPLR01017318">
    <property type="protein sequence ID" value="GIY90394.1"/>
    <property type="molecule type" value="Genomic_DNA"/>
</dbReference>
<dbReference type="PROSITE" id="PS50102">
    <property type="entry name" value="RRM"/>
    <property type="match status" value="1"/>
</dbReference>
<dbReference type="Gene3D" id="3.30.70.330">
    <property type="match status" value="2"/>
</dbReference>
<reference evidence="12 13" key="1">
    <citation type="submission" date="2021-06" db="EMBL/GenBank/DDBJ databases">
        <title>Caerostris extrusa draft genome.</title>
        <authorList>
            <person name="Kono N."/>
            <person name="Arakawa K."/>
        </authorList>
    </citation>
    <scope>NUCLEOTIDE SEQUENCE [LARGE SCALE GENOMIC DNA]</scope>
</reference>
<dbReference type="PANTHER" id="PTHR13948">
    <property type="entry name" value="RNA-BINDING PROTEIN"/>
    <property type="match status" value="1"/>
</dbReference>
<dbReference type="Gene3D" id="4.10.1060.10">
    <property type="entry name" value="Zinc finger, RanBP2-type"/>
    <property type="match status" value="1"/>
</dbReference>
<keyword evidence="2" id="KW-0479">Metal-binding</keyword>
<accession>A0AAV4X9D0</accession>
<dbReference type="PROSITE" id="PS50199">
    <property type="entry name" value="ZF_RANBP2_2"/>
    <property type="match status" value="1"/>
</dbReference>
<evidence type="ECO:0000256" key="5">
    <source>
        <dbReference type="ARBA" id="ARBA00022884"/>
    </source>
</evidence>
<dbReference type="Pfam" id="PF17780">
    <property type="entry name" value="OCRE"/>
    <property type="match status" value="1"/>
</dbReference>
<evidence type="ECO:0000256" key="3">
    <source>
        <dbReference type="ARBA" id="ARBA00022771"/>
    </source>
</evidence>
<dbReference type="InterPro" id="IPR001876">
    <property type="entry name" value="Znf_RanBP2"/>
</dbReference>
<sequence>MPLHVTEEDIRTEVNRFTLYPLDIVLKRKKNTGNSRGFAFVEFRMLSEAVRWKELTQGSVYFGQVRATLHYFSPDRVVPNRTEWTCVKCGLNNFRKRDTCFKCHVPREEGEDVNMNGDGHDEVGSSPSNTLLFRNLDILTTEERVLSMLGQITVLPIKNLKVAKDSLTNTSRGFAYVELHSISEATQLYDLLMNMSGNFFVDGRRVTVNYSRRSLASMNSATSANAASAALAAAQWRNQDLNYEESNRSVFSDSVIQERQMESVQNLNAGYCEGYQNNSIPDVSTYQYDETSGYYYDSITGYYYDPNSQYYYNSETRQYLYWDIEKQTYMVVPTSENNVTAVAIMNETLTMKVEPMTEVVISSPPVIAHAPVLTNKKEVDEKSKEKPNSQEKVKIAKKL</sequence>
<dbReference type="InterPro" id="IPR041591">
    <property type="entry name" value="OCRE"/>
</dbReference>
<evidence type="ECO:0000313" key="13">
    <source>
        <dbReference type="Proteomes" id="UP001054945"/>
    </source>
</evidence>
<dbReference type="PROSITE" id="PS01358">
    <property type="entry name" value="ZF_RANBP2_1"/>
    <property type="match status" value="1"/>
</dbReference>
<evidence type="ECO:0000259" key="11">
    <source>
        <dbReference type="PROSITE" id="PS50199"/>
    </source>
</evidence>
<dbReference type="GO" id="GO:0000398">
    <property type="term" value="P:mRNA splicing, via spliceosome"/>
    <property type="evidence" value="ECO:0007669"/>
    <property type="project" value="TreeGrafter"/>
</dbReference>
<evidence type="ECO:0000256" key="1">
    <source>
        <dbReference type="ARBA" id="ARBA00004123"/>
    </source>
</evidence>
<dbReference type="CDD" id="cd12313">
    <property type="entry name" value="RRM1_RRM2_RBM5_like"/>
    <property type="match status" value="1"/>
</dbReference>
<feature type="domain" description="RRM" evidence="10">
    <location>
        <begin position="129"/>
        <end position="213"/>
    </location>
</feature>
<feature type="region of interest" description="Disordered" evidence="9">
    <location>
        <begin position="377"/>
        <end position="399"/>
    </location>
</feature>
<proteinExistence type="predicted"/>
<dbReference type="GO" id="GO:0003723">
    <property type="term" value="F:RNA binding"/>
    <property type="evidence" value="ECO:0007669"/>
    <property type="project" value="UniProtKB-UniRule"/>
</dbReference>
<dbReference type="SUPFAM" id="SSF90209">
    <property type="entry name" value="Ran binding protein zinc finger-like"/>
    <property type="match status" value="1"/>
</dbReference>
<gene>
    <name evidence="12" type="primary">RBM10</name>
    <name evidence="12" type="ORF">CEXT_552041</name>
</gene>
<keyword evidence="4" id="KW-0862">Zinc</keyword>
<keyword evidence="5 7" id="KW-0694">RNA-binding</keyword>
<evidence type="ECO:0000256" key="8">
    <source>
        <dbReference type="PROSITE-ProRule" id="PRU00322"/>
    </source>
</evidence>
<comment type="caution">
    <text evidence="12">The sequence shown here is derived from an EMBL/GenBank/DDBJ whole genome shotgun (WGS) entry which is preliminary data.</text>
</comment>
<dbReference type="SUPFAM" id="SSF54928">
    <property type="entry name" value="RNA-binding domain, RBD"/>
    <property type="match status" value="2"/>
</dbReference>
<dbReference type="PANTHER" id="PTHR13948:SF3">
    <property type="entry name" value="FI21118P1"/>
    <property type="match status" value="1"/>
</dbReference>
<dbReference type="GO" id="GO:0005634">
    <property type="term" value="C:nucleus"/>
    <property type="evidence" value="ECO:0007669"/>
    <property type="project" value="UniProtKB-SubCell"/>
</dbReference>
<name>A0AAV4X9D0_CAEEX</name>
<evidence type="ECO:0000256" key="4">
    <source>
        <dbReference type="ARBA" id="ARBA00022833"/>
    </source>
</evidence>
<evidence type="ECO:0000313" key="12">
    <source>
        <dbReference type="EMBL" id="GIY90394.1"/>
    </source>
</evidence>
<keyword evidence="6" id="KW-0539">Nucleus</keyword>
<dbReference type="GO" id="GO:0008270">
    <property type="term" value="F:zinc ion binding"/>
    <property type="evidence" value="ECO:0007669"/>
    <property type="project" value="UniProtKB-KW"/>
</dbReference>
<dbReference type="InterPro" id="IPR035979">
    <property type="entry name" value="RBD_domain_sf"/>
</dbReference>
<keyword evidence="13" id="KW-1185">Reference proteome</keyword>
<evidence type="ECO:0000256" key="6">
    <source>
        <dbReference type="ARBA" id="ARBA00023242"/>
    </source>
</evidence>
<keyword evidence="3 8" id="KW-0863">Zinc-finger</keyword>
<evidence type="ECO:0000256" key="7">
    <source>
        <dbReference type="PROSITE-ProRule" id="PRU00176"/>
    </source>
</evidence>
<evidence type="ECO:0000256" key="2">
    <source>
        <dbReference type="ARBA" id="ARBA00022723"/>
    </source>
</evidence>
<protein>
    <submittedName>
        <fullName evidence="12">RNA-binding protein 10</fullName>
    </submittedName>
</protein>
<dbReference type="Pfam" id="PF00076">
    <property type="entry name" value="RRM_1"/>
    <property type="match status" value="1"/>
</dbReference>
<dbReference type="SMART" id="SM00360">
    <property type="entry name" value="RRM"/>
    <property type="match status" value="2"/>
</dbReference>
<organism evidence="12 13">
    <name type="scientific">Caerostris extrusa</name>
    <name type="common">Bark spider</name>
    <name type="synonym">Caerostris bankana</name>
    <dbReference type="NCBI Taxonomy" id="172846"/>
    <lineage>
        <taxon>Eukaryota</taxon>
        <taxon>Metazoa</taxon>
        <taxon>Ecdysozoa</taxon>
        <taxon>Arthropoda</taxon>
        <taxon>Chelicerata</taxon>
        <taxon>Arachnida</taxon>
        <taxon>Araneae</taxon>
        <taxon>Araneomorphae</taxon>
        <taxon>Entelegynae</taxon>
        <taxon>Araneoidea</taxon>
        <taxon>Araneidae</taxon>
        <taxon>Caerostris</taxon>
    </lineage>
</organism>
<evidence type="ECO:0000256" key="9">
    <source>
        <dbReference type="SAM" id="MobiDB-lite"/>
    </source>
</evidence>
<comment type="subcellular location">
    <subcellularLocation>
        <location evidence="1">Nucleus</location>
    </subcellularLocation>
</comment>
<dbReference type="SMART" id="SM00547">
    <property type="entry name" value="ZnF_RBZ"/>
    <property type="match status" value="1"/>
</dbReference>
<evidence type="ECO:0000259" key="10">
    <source>
        <dbReference type="PROSITE" id="PS50102"/>
    </source>
</evidence>